<dbReference type="EMBL" id="JXSL01000025">
    <property type="protein sequence ID" value="KIL99114.1"/>
    <property type="molecule type" value="Genomic_DNA"/>
</dbReference>
<dbReference type="Proteomes" id="UP000031971">
    <property type="component" value="Unassembled WGS sequence"/>
</dbReference>
<protein>
    <submittedName>
        <fullName evidence="1">Uncharacterized protein</fullName>
    </submittedName>
</protein>
<sequence length="40" mass="4563">MARRHGASRKDSRNACRCASRDIDPHFRAGMMPPMRSECT</sequence>
<dbReference type="STRING" id="272627.CCC_03332"/>
<dbReference type="AlphaFoldDB" id="A0A0C2YHD0"/>
<evidence type="ECO:0000313" key="1">
    <source>
        <dbReference type="EMBL" id="KIL99114.1"/>
    </source>
</evidence>
<proteinExistence type="predicted"/>
<evidence type="ECO:0000313" key="2">
    <source>
        <dbReference type="Proteomes" id="UP000031971"/>
    </source>
</evidence>
<gene>
    <name evidence="1" type="ORF">CCC_03332</name>
</gene>
<name>A0A0C2YHD0_PARME</name>
<comment type="caution">
    <text evidence="1">The sequence shown here is derived from an EMBL/GenBank/DDBJ whole genome shotgun (WGS) entry which is preliminary data.</text>
</comment>
<reference evidence="1 2" key="1">
    <citation type="submission" date="2015-01" db="EMBL/GenBank/DDBJ databases">
        <title>Genome Sequence of Magnetospirillum magnetotacticum Strain MS-1.</title>
        <authorList>
            <person name="Marinov G.K."/>
            <person name="Smalley M.D."/>
            <person name="DeSalvo G."/>
        </authorList>
    </citation>
    <scope>NUCLEOTIDE SEQUENCE [LARGE SCALE GENOMIC DNA]</scope>
    <source>
        <strain evidence="1 2">MS-1</strain>
    </source>
</reference>
<accession>A0A0C2YHD0</accession>
<keyword evidence="2" id="KW-1185">Reference proteome</keyword>
<organism evidence="1 2">
    <name type="scientific">Paramagnetospirillum magnetotacticum MS-1</name>
    <dbReference type="NCBI Taxonomy" id="272627"/>
    <lineage>
        <taxon>Bacteria</taxon>
        <taxon>Pseudomonadati</taxon>
        <taxon>Pseudomonadota</taxon>
        <taxon>Alphaproteobacteria</taxon>
        <taxon>Rhodospirillales</taxon>
        <taxon>Magnetospirillaceae</taxon>
        <taxon>Paramagnetospirillum</taxon>
    </lineage>
</organism>